<evidence type="ECO:0000313" key="13">
    <source>
        <dbReference type="Proteomes" id="UP000587586"/>
    </source>
</evidence>
<comment type="subcellular location">
    <subcellularLocation>
        <location evidence="1">Cell envelope</location>
    </subcellularLocation>
</comment>
<dbReference type="RefSeq" id="WP_183358981.1">
    <property type="nucleotide sequence ID" value="NZ_BLXZ01000001.1"/>
</dbReference>
<accession>A0A6V8N392</accession>
<evidence type="ECO:0000256" key="11">
    <source>
        <dbReference type="SAM" id="SignalP"/>
    </source>
</evidence>
<keyword evidence="5" id="KW-0479">Metal-binding</keyword>
<evidence type="ECO:0000256" key="2">
    <source>
        <dbReference type="ARBA" id="ARBA00009288"/>
    </source>
</evidence>
<comment type="caution">
    <text evidence="12">The sequence shown here is derived from an EMBL/GenBank/DDBJ whole genome shotgun (WGS) entry which is preliminary data.</text>
</comment>
<dbReference type="CDD" id="cd00548">
    <property type="entry name" value="NrfA-like"/>
    <property type="match status" value="1"/>
</dbReference>
<dbReference type="Gene3D" id="1.10.1130.10">
    <property type="entry name" value="Flavocytochrome C3, Chain A"/>
    <property type="match status" value="1"/>
</dbReference>
<dbReference type="Gene3D" id="1.20.140.10">
    <property type="entry name" value="Butyryl-CoA Dehydrogenase, subunit A, domain 3"/>
    <property type="match status" value="1"/>
</dbReference>
<keyword evidence="13" id="KW-1185">Reference proteome</keyword>
<evidence type="ECO:0000256" key="7">
    <source>
        <dbReference type="ARBA" id="ARBA00022837"/>
    </source>
</evidence>
<proteinExistence type="inferred from homology"/>
<evidence type="ECO:0000256" key="6">
    <source>
        <dbReference type="ARBA" id="ARBA00022729"/>
    </source>
</evidence>
<evidence type="ECO:0000256" key="8">
    <source>
        <dbReference type="ARBA" id="ARBA00023002"/>
    </source>
</evidence>
<feature type="signal peptide" evidence="11">
    <location>
        <begin position="1"/>
        <end position="27"/>
    </location>
</feature>
<evidence type="ECO:0000256" key="5">
    <source>
        <dbReference type="ARBA" id="ARBA00022723"/>
    </source>
</evidence>
<dbReference type="PANTHER" id="PTHR30633">
    <property type="entry name" value="CYTOCHROME C-552 RESPIRATORY NITRITE REDUCTASE"/>
    <property type="match status" value="1"/>
</dbReference>
<dbReference type="AlphaFoldDB" id="A0A6V8N392"/>
<comment type="similarity">
    <text evidence="2">Belongs to the cytochrome c-552 family.</text>
</comment>
<dbReference type="Pfam" id="PF02335">
    <property type="entry name" value="Cytochrom_C552"/>
    <property type="match status" value="1"/>
</dbReference>
<feature type="chain" id="PRO_5027616433" description="nitrite reductase (cytochrome; ammonia-forming)" evidence="11">
    <location>
        <begin position="28"/>
        <end position="483"/>
    </location>
</feature>
<evidence type="ECO:0000256" key="4">
    <source>
        <dbReference type="ARBA" id="ARBA00022617"/>
    </source>
</evidence>
<dbReference type="GO" id="GO:0030288">
    <property type="term" value="C:outer membrane-bounded periplasmic space"/>
    <property type="evidence" value="ECO:0007669"/>
    <property type="project" value="TreeGrafter"/>
</dbReference>
<evidence type="ECO:0000256" key="3">
    <source>
        <dbReference type="ARBA" id="ARBA00011887"/>
    </source>
</evidence>
<dbReference type="EC" id="1.7.2.2" evidence="3"/>
<dbReference type="GO" id="GO:0020037">
    <property type="term" value="F:heme binding"/>
    <property type="evidence" value="ECO:0007669"/>
    <property type="project" value="TreeGrafter"/>
</dbReference>
<dbReference type="PANTHER" id="PTHR30633:SF0">
    <property type="entry name" value="CYTOCHROME C-552"/>
    <property type="match status" value="1"/>
</dbReference>
<dbReference type="PIRSF" id="PIRSF000243">
    <property type="entry name" value="Cyt_c552"/>
    <property type="match status" value="1"/>
</dbReference>
<keyword evidence="8" id="KW-0560">Oxidoreductase</keyword>
<dbReference type="GO" id="GO:0046872">
    <property type="term" value="F:metal ion binding"/>
    <property type="evidence" value="ECO:0007669"/>
    <property type="project" value="UniProtKB-KW"/>
</dbReference>
<dbReference type="InterPro" id="IPR003321">
    <property type="entry name" value="Cyt_c552"/>
</dbReference>
<evidence type="ECO:0000256" key="10">
    <source>
        <dbReference type="ARBA" id="ARBA00049131"/>
    </source>
</evidence>
<organism evidence="12 13">
    <name type="scientific">Geomonas limicola</name>
    <dbReference type="NCBI Taxonomy" id="2740186"/>
    <lineage>
        <taxon>Bacteria</taxon>
        <taxon>Pseudomonadati</taxon>
        <taxon>Thermodesulfobacteriota</taxon>
        <taxon>Desulfuromonadia</taxon>
        <taxon>Geobacterales</taxon>
        <taxon>Geobacteraceae</taxon>
        <taxon>Geomonas</taxon>
    </lineage>
</organism>
<dbReference type="EMBL" id="BLXZ01000001">
    <property type="protein sequence ID" value="GFO66434.1"/>
    <property type="molecule type" value="Genomic_DNA"/>
</dbReference>
<evidence type="ECO:0000313" key="12">
    <source>
        <dbReference type="EMBL" id="GFO66434.1"/>
    </source>
</evidence>
<gene>
    <name evidence="12" type="primary">nrfA_1</name>
    <name evidence="12" type="ORF">GMLC_00130</name>
</gene>
<evidence type="ECO:0000256" key="1">
    <source>
        <dbReference type="ARBA" id="ARBA00004196"/>
    </source>
</evidence>
<keyword evidence="4" id="KW-0349">Heme</keyword>
<keyword evidence="7" id="KW-0106">Calcium</keyword>
<dbReference type="Proteomes" id="UP000587586">
    <property type="component" value="Unassembled WGS sequence"/>
</dbReference>
<reference evidence="13" key="1">
    <citation type="submission" date="2020-06" db="EMBL/GenBank/DDBJ databases">
        <title>Draft genomic sequecing of Geomonas sp. Red745.</title>
        <authorList>
            <person name="Itoh H."/>
            <person name="Xu Z.X."/>
            <person name="Ushijima N."/>
            <person name="Masuda Y."/>
            <person name="Shiratori Y."/>
            <person name="Senoo K."/>
        </authorList>
    </citation>
    <scope>NUCLEOTIDE SEQUENCE [LARGE SCALE GENOMIC DNA]</scope>
    <source>
        <strain evidence="13">Red745</strain>
    </source>
</reference>
<keyword evidence="6 11" id="KW-0732">Signal</keyword>
<dbReference type="SUPFAM" id="SSF48695">
    <property type="entry name" value="Multiheme cytochromes"/>
    <property type="match status" value="1"/>
</dbReference>
<sequence>MQRKNLKRCAAVVLVAAAAIWSGCTQHKVEPMKSSEIADGAIDPAEWGKVYPEQYKLWKQTGEPTPAGKSKYKRGYDVGEGRRDKLDEYPFLALLYNGWGFGSEYKEPRGHYFMVQDQLEVDPGRIKAGGSCLTCKTPYAPALHKQMGAAYFPTPYKEVLARLPKDQQTLGVACVDCHDNRTMALKISREFTLGRALKDIGFDVKTMDRQQGRSLVCAQCHVTYVIPKDAEMHSTDVYFPWQGSQVGHITVENIIKQIKSSPANGEWKQSVTGFKLGFIRHPEYELFSNDSPHWLAGVSCADCHMPTVTENGKKVSDHRIMSPLKSDLKACAACHTESPEALRAKVYTIQDDTMTIYLKAGYATATDAKLFEMANKLEAAGTKIDKSLYAQARENYEQAFYRVVFIGAENSIGFHNPKETMRVLNDATRFAAAAEVQVRQLLAQAGRPAPEKVDLELTKYTNQRGSKKLMFNPEHEIKAPVAH</sequence>
<dbReference type="GO" id="GO:0042279">
    <property type="term" value="F:nitrite reductase (cytochrome, ammonia-forming) activity"/>
    <property type="evidence" value="ECO:0007669"/>
    <property type="project" value="UniProtKB-EC"/>
</dbReference>
<keyword evidence="9" id="KW-0408">Iron</keyword>
<comment type="catalytic activity">
    <reaction evidence="10">
        <text>6 Fe(III)-[cytochrome c] + NH4(+) + 2 H2O = 6 Fe(II)-[cytochrome c] + nitrite + 8 H(+)</text>
        <dbReference type="Rhea" id="RHEA:13089"/>
        <dbReference type="Rhea" id="RHEA-COMP:10350"/>
        <dbReference type="Rhea" id="RHEA-COMP:14399"/>
        <dbReference type="ChEBI" id="CHEBI:15377"/>
        <dbReference type="ChEBI" id="CHEBI:15378"/>
        <dbReference type="ChEBI" id="CHEBI:16301"/>
        <dbReference type="ChEBI" id="CHEBI:28938"/>
        <dbReference type="ChEBI" id="CHEBI:29033"/>
        <dbReference type="ChEBI" id="CHEBI:29034"/>
        <dbReference type="EC" id="1.7.2.2"/>
    </reaction>
</comment>
<evidence type="ECO:0000256" key="9">
    <source>
        <dbReference type="ARBA" id="ARBA00023004"/>
    </source>
</evidence>
<dbReference type="InterPro" id="IPR036280">
    <property type="entry name" value="Multihaem_cyt_sf"/>
</dbReference>
<dbReference type="GO" id="GO:0019645">
    <property type="term" value="P:anaerobic electron transport chain"/>
    <property type="evidence" value="ECO:0007669"/>
    <property type="project" value="TreeGrafter"/>
</dbReference>
<name>A0A6V8N392_9BACT</name>
<dbReference type="PROSITE" id="PS51257">
    <property type="entry name" value="PROKAR_LIPOPROTEIN"/>
    <property type="match status" value="1"/>
</dbReference>
<protein>
    <recommendedName>
        <fullName evidence="3">nitrite reductase (cytochrome; ammonia-forming)</fullName>
        <ecNumber evidence="3">1.7.2.2</ecNumber>
    </recommendedName>
</protein>